<dbReference type="SUPFAM" id="SSF55469">
    <property type="entry name" value="FMN-dependent nitroreductase-like"/>
    <property type="match status" value="1"/>
</dbReference>
<proteinExistence type="inferred from homology"/>
<evidence type="ECO:0000313" key="8">
    <source>
        <dbReference type="Proteomes" id="UP001302429"/>
    </source>
</evidence>
<keyword evidence="5" id="KW-0560">Oxidoreductase</keyword>
<name>A0AA97I0W0_9SPHN</name>
<comment type="similarity">
    <text evidence="2">Belongs to the nitroreductase family.</text>
</comment>
<dbReference type="GO" id="GO:0016491">
    <property type="term" value="F:oxidoreductase activity"/>
    <property type="evidence" value="ECO:0007669"/>
    <property type="project" value="UniProtKB-KW"/>
</dbReference>
<dbReference type="CDD" id="cd02136">
    <property type="entry name" value="PnbA_NfnB-like"/>
    <property type="match status" value="1"/>
</dbReference>
<reference evidence="7 8" key="1">
    <citation type="submission" date="2023-10" db="EMBL/GenBank/DDBJ databases">
        <title>Complete genome sequence of a Sphingomonadaceae bacterium.</title>
        <authorList>
            <person name="Yan C."/>
        </authorList>
    </citation>
    <scope>NUCLEOTIDE SEQUENCE [LARGE SCALE GENOMIC DNA]</scope>
    <source>
        <strain evidence="7 8">SCSIO 66989</strain>
    </source>
</reference>
<keyword evidence="3" id="KW-0285">Flavoprotein</keyword>
<evidence type="ECO:0000256" key="3">
    <source>
        <dbReference type="ARBA" id="ARBA00022630"/>
    </source>
</evidence>
<dbReference type="RefSeq" id="WP_317081024.1">
    <property type="nucleotide sequence ID" value="NZ_CP136594.1"/>
</dbReference>
<evidence type="ECO:0000256" key="4">
    <source>
        <dbReference type="ARBA" id="ARBA00022643"/>
    </source>
</evidence>
<dbReference type="PANTHER" id="PTHR43673">
    <property type="entry name" value="NAD(P)H NITROREDUCTASE YDGI-RELATED"/>
    <property type="match status" value="1"/>
</dbReference>
<evidence type="ECO:0000313" key="7">
    <source>
        <dbReference type="EMBL" id="WOE74733.1"/>
    </source>
</evidence>
<evidence type="ECO:0000256" key="2">
    <source>
        <dbReference type="ARBA" id="ARBA00007118"/>
    </source>
</evidence>
<keyword evidence="8" id="KW-1185">Reference proteome</keyword>
<evidence type="ECO:0000256" key="5">
    <source>
        <dbReference type="ARBA" id="ARBA00023002"/>
    </source>
</evidence>
<dbReference type="Proteomes" id="UP001302429">
    <property type="component" value="Chromosome"/>
</dbReference>
<dbReference type="InterPro" id="IPR029479">
    <property type="entry name" value="Nitroreductase"/>
</dbReference>
<comment type="cofactor">
    <cofactor evidence="1">
        <name>FMN</name>
        <dbReference type="ChEBI" id="CHEBI:58210"/>
    </cofactor>
</comment>
<dbReference type="PANTHER" id="PTHR43673:SF2">
    <property type="entry name" value="NITROREDUCTASE"/>
    <property type="match status" value="1"/>
</dbReference>
<accession>A0AA97I0W0</accession>
<sequence length="226" mass="25701">MNVTEAVRTRRSIRHFLDKPVELEVLRTAMETAQYSPSGGNLQPWHAVVLTGEPLDELKSVVAAKLPQGPDGQSPEYEIYPKGLQEPYRTRRFALGEAMYDSLEIPRENKMGRMMQMTRNFQAFDAPVCLFVHTPKNMGPPQWSDMGMWLQSLMLLLVEAGLDSCPQEAWSVYGKEIRETLKLPEDHIFFCGMAIGYRDPDAPVNRFPVPRAPIDEALQFRGFAEL</sequence>
<organism evidence="7 8">
    <name type="scientific">Alterisphingorhabdus coralli</name>
    <dbReference type="NCBI Taxonomy" id="3071408"/>
    <lineage>
        <taxon>Bacteria</taxon>
        <taxon>Pseudomonadati</taxon>
        <taxon>Pseudomonadota</taxon>
        <taxon>Alphaproteobacteria</taxon>
        <taxon>Sphingomonadales</taxon>
        <taxon>Sphingomonadaceae</taxon>
        <taxon>Alterisphingorhabdus (ex Yan et al. 2024)</taxon>
    </lineage>
</organism>
<dbReference type="Pfam" id="PF00881">
    <property type="entry name" value="Nitroreductase"/>
    <property type="match status" value="1"/>
</dbReference>
<feature type="domain" description="Nitroreductase" evidence="6">
    <location>
        <begin position="7"/>
        <end position="197"/>
    </location>
</feature>
<dbReference type="KEGG" id="acoa:RB602_12905"/>
<dbReference type="Gene3D" id="3.40.109.10">
    <property type="entry name" value="NADH Oxidase"/>
    <property type="match status" value="1"/>
</dbReference>
<gene>
    <name evidence="7" type="ORF">RB602_12905</name>
</gene>
<dbReference type="InterPro" id="IPR000415">
    <property type="entry name" value="Nitroreductase-like"/>
</dbReference>
<protein>
    <submittedName>
        <fullName evidence="7">Nitroreductase</fullName>
    </submittedName>
</protein>
<dbReference type="EMBL" id="CP136594">
    <property type="protein sequence ID" value="WOE74733.1"/>
    <property type="molecule type" value="Genomic_DNA"/>
</dbReference>
<dbReference type="AlphaFoldDB" id="A0AA97I0W0"/>
<evidence type="ECO:0000256" key="1">
    <source>
        <dbReference type="ARBA" id="ARBA00001917"/>
    </source>
</evidence>
<evidence type="ECO:0000259" key="6">
    <source>
        <dbReference type="Pfam" id="PF00881"/>
    </source>
</evidence>
<keyword evidence="4" id="KW-0288">FMN</keyword>